<dbReference type="PIRSF" id="PIRSF008546">
    <property type="entry name" value="UCP008546"/>
    <property type="match status" value="1"/>
</dbReference>
<dbReference type="EMBL" id="CP002521">
    <property type="protein sequence ID" value="ADX45750.1"/>
    <property type="molecule type" value="Genomic_DNA"/>
</dbReference>
<accession>F0Q775</accession>
<proteinExistence type="predicted"/>
<evidence type="ECO:0000313" key="1">
    <source>
        <dbReference type="EMBL" id="ADX45750.1"/>
    </source>
</evidence>
<dbReference type="HOGENOM" id="CLU_124534_0_0_4"/>
<dbReference type="InterPro" id="IPR036287">
    <property type="entry name" value="Rv1873-like_sf"/>
</dbReference>
<organism evidence="1 2">
    <name type="scientific">Paracidovorax avenae (strain ATCC 19860 / DSM 7227 / CCUG 15838 / JCM 20985 / LMG 2117 / NCPPB 1011)</name>
    <name type="common">Acidovorax avenae</name>
    <dbReference type="NCBI Taxonomy" id="643561"/>
    <lineage>
        <taxon>Bacteria</taxon>
        <taxon>Pseudomonadati</taxon>
        <taxon>Pseudomonadota</taxon>
        <taxon>Betaproteobacteria</taxon>
        <taxon>Burkholderiales</taxon>
        <taxon>Comamonadaceae</taxon>
        <taxon>Paracidovorax</taxon>
    </lineage>
</organism>
<evidence type="ECO:0008006" key="3">
    <source>
        <dbReference type="Google" id="ProtNLM"/>
    </source>
</evidence>
<gene>
    <name evidence="1" type="ordered locus">Acav_1833</name>
</gene>
<dbReference type="InterPro" id="IPR014937">
    <property type="entry name" value="DUF1810"/>
</dbReference>
<dbReference type="RefSeq" id="WP_013594268.1">
    <property type="nucleotide sequence ID" value="NC_015138.1"/>
</dbReference>
<dbReference type="AlphaFoldDB" id="F0Q775"/>
<dbReference type="Gene3D" id="1.25.40.380">
    <property type="entry name" value="Protein of unknown function DUF1810"/>
    <property type="match status" value="1"/>
</dbReference>
<name>F0Q775_PARA1</name>
<protein>
    <recommendedName>
        <fullName evidence="3">DUF1810 domain-containing protein</fullName>
    </recommendedName>
</protein>
<dbReference type="KEGG" id="aaa:Acav_1833"/>
<reference evidence="1" key="1">
    <citation type="submission" date="2011-02" db="EMBL/GenBank/DDBJ databases">
        <title>Complete sequence of Acidovorax avenae subsp. avenae ATCC 19860.</title>
        <authorList>
            <consortium name="US DOE Joint Genome Institute"/>
            <person name="Lucas S."/>
            <person name="Copeland A."/>
            <person name="Lapidus A."/>
            <person name="Cheng J.-F."/>
            <person name="Goodwin L."/>
            <person name="Pitluck S."/>
            <person name="Chertkov O."/>
            <person name="Held B."/>
            <person name="Detter J.C."/>
            <person name="Han C."/>
            <person name="Tapia R."/>
            <person name="Land M."/>
            <person name="Hauser L."/>
            <person name="Kyrpides N."/>
            <person name="Ivanova N."/>
            <person name="Ovchinnikova G."/>
            <person name="Pagani I."/>
            <person name="Gordon S."/>
            <person name="Woyke T."/>
        </authorList>
    </citation>
    <scope>NUCLEOTIDE SEQUENCE</scope>
    <source>
        <strain evidence="1">ATCC 19860</strain>
    </source>
</reference>
<dbReference type="GeneID" id="34235737"/>
<dbReference type="Proteomes" id="UP000002482">
    <property type="component" value="Chromosome"/>
</dbReference>
<dbReference type="SUPFAM" id="SSF140736">
    <property type="entry name" value="Rv1873-like"/>
    <property type="match status" value="1"/>
</dbReference>
<dbReference type="Pfam" id="PF08837">
    <property type="entry name" value="DUF1810"/>
    <property type="match status" value="1"/>
</dbReference>
<dbReference type="OrthoDB" id="9801870at2"/>
<keyword evidence="2" id="KW-1185">Reference proteome</keyword>
<sequence>MPTSVALERFMHAQEPVWSRVSSELKAGSKRSHWMWFIFPQVHGLGRSGMAQRYAIQSRAEAAAYLDHPVLGERLREACRVLLGLDEGLSAHGIFGSPDDIKLRSSMTLFAEVAGPGSCFDAVLARYFGGGKDARTLDLLGPSA</sequence>
<evidence type="ECO:0000313" key="2">
    <source>
        <dbReference type="Proteomes" id="UP000002482"/>
    </source>
</evidence>